<gene>
    <name evidence="2" type="ORF">BDA96_10G207700</name>
</gene>
<reference evidence="2" key="2">
    <citation type="submission" date="2020-10" db="EMBL/GenBank/DDBJ databases">
        <authorList>
            <person name="Cooper E.A."/>
            <person name="Brenton Z.W."/>
            <person name="Flinn B.S."/>
            <person name="Jenkins J."/>
            <person name="Shu S."/>
            <person name="Flowers D."/>
            <person name="Luo F."/>
            <person name="Wang Y."/>
            <person name="Xia P."/>
            <person name="Barry K."/>
            <person name="Daum C."/>
            <person name="Lipzen A."/>
            <person name="Yoshinaga Y."/>
            <person name="Schmutz J."/>
            <person name="Saski C."/>
            <person name="Vermerris W."/>
            <person name="Kresovich S."/>
        </authorList>
    </citation>
    <scope>NUCLEOTIDE SEQUENCE</scope>
</reference>
<dbReference type="EMBL" id="CM027689">
    <property type="protein sequence ID" value="KAG0514611.1"/>
    <property type="molecule type" value="Genomic_DNA"/>
</dbReference>
<evidence type="ECO:0000313" key="2">
    <source>
        <dbReference type="EMBL" id="KAG0514611.1"/>
    </source>
</evidence>
<feature type="region of interest" description="Disordered" evidence="1">
    <location>
        <begin position="1"/>
        <end position="73"/>
    </location>
</feature>
<dbReference type="AlphaFoldDB" id="A0A921Q6B4"/>
<proteinExistence type="predicted"/>
<name>A0A921Q6B4_SORBI</name>
<sequence>MRCNSSVIGDKPPPPRVTSRARAASRTGDAPLLAGDEPPSPICHQSTSRPPGERCREEDDSALNSKASFRRHP</sequence>
<reference evidence="2" key="1">
    <citation type="journal article" date="2019" name="BMC Genomics">
        <title>A new reference genome for Sorghum bicolor reveals high levels of sequence similarity between sweet and grain genotypes: implications for the genetics of sugar metabolism.</title>
        <authorList>
            <person name="Cooper E.A."/>
            <person name="Brenton Z.W."/>
            <person name="Flinn B.S."/>
            <person name="Jenkins J."/>
            <person name="Shu S."/>
            <person name="Flowers D."/>
            <person name="Luo F."/>
            <person name="Wang Y."/>
            <person name="Xia P."/>
            <person name="Barry K."/>
            <person name="Daum C."/>
            <person name="Lipzen A."/>
            <person name="Yoshinaga Y."/>
            <person name="Schmutz J."/>
            <person name="Saski C."/>
            <person name="Vermerris W."/>
            <person name="Kresovich S."/>
        </authorList>
    </citation>
    <scope>NUCLEOTIDE SEQUENCE</scope>
</reference>
<feature type="compositionally biased region" description="Low complexity" evidence="1">
    <location>
        <begin position="17"/>
        <end position="27"/>
    </location>
</feature>
<accession>A0A921Q6B4</accession>
<organism evidence="2 3">
    <name type="scientific">Sorghum bicolor</name>
    <name type="common">Sorghum</name>
    <name type="synonym">Sorghum vulgare</name>
    <dbReference type="NCBI Taxonomy" id="4558"/>
    <lineage>
        <taxon>Eukaryota</taxon>
        <taxon>Viridiplantae</taxon>
        <taxon>Streptophyta</taxon>
        <taxon>Embryophyta</taxon>
        <taxon>Tracheophyta</taxon>
        <taxon>Spermatophyta</taxon>
        <taxon>Magnoliopsida</taxon>
        <taxon>Liliopsida</taxon>
        <taxon>Poales</taxon>
        <taxon>Poaceae</taxon>
        <taxon>PACMAD clade</taxon>
        <taxon>Panicoideae</taxon>
        <taxon>Andropogonodae</taxon>
        <taxon>Andropogoneae</taxon>
        <taxon>Sorghinae</taxon>
        <taxon>Sorghum</taxon>
    </lineage>
</organism>
<comment type="caution">
    <text evidence="2">The sequence shown here is derived from an EMBL/GenBank/DDBJ whole genome shotgun (WGS) entry which is preliminary data.</text>
</comment>
<dbReference type="Proteomes" id="UP000807115">
    <property type="component" value="Chromosome 10"/>
</dbReference>
<protein>
    <submittedName>
        <fullName evidence="2">Uncharacterized protein</fullName>
    </submittedName>
</protein>
<evidence type="ECO:0000313" key="3">
    <source>
        <dbReference type="Proteomes" id="UP000807115"/>
    </source>
</evidence>
<evidence type="ECO:0000256" key="1">
    <source>
        <dbReference type="SAM" id="MobiDB-lite"/>
    </source>
</evidence>